<dbReference type="EMBL" id="KN652917">
    <property type="protein sequence ID" value="KHN28258.1"/>
    <property type="molecule type" value="Genomic_DNA"/>
</dbReference>
<protein>
    <submittedName>
        <fullName evidence="7">ATP-dependent DNA helicase pcrA</fullName>
        <ecNumber evidence="7">3.6.4.12</ecNumber>
    </submittedName>
</protein>
<dbReference type="InterPro" id="IPR000212">
    <property type="entry name" value="DNA_helicase_UvrD/REP"/>
</dbReference>
<organism evidence="7">
    <name type="scientific">Glycine soja</name>
    <name type="common">Wild soybean</name>
    <dbReference type="NCBI Taxonomy" id="3848"/>
    <lineage>
        <taxon>Eukaryota</taxon>
        <taxon>Viridiplantae</taxon>
        <taxon>Streptophyta</taxon>
        <taxon>Embryophyta</taxon>
        <taxon>Tracheophyta</taxon>
        <taxon>Spermatophyta</taxon>
        <taxon>Magnoliopsida</taxon>
        <taxon>eudicotyledons</taxon>
        <taxon>Gunneridae</taxon>
        <taxon>Pentapetalae</taxon>
        <taxon>rosids</taxon>
        <taxon>fabids</taxon>
        <taxon>Fabales</taxon>
        <taxon>Fabaceae</taxon>
        <taxon>Papilionoideae</taxon>
        <taxon>50 kb inversion clade</taxon>
        <taxon>NPAAA clade</taxon>
        <taxon>indigoferoid/millettioid clade</taxon>
        <taxon>Phaseoleae</taxon>
        <taxon>Glycine</taxon>
        <taxon>Glycine subgen. Soja</taxon>
    </lineage>
</organism>
<dbReference type="EC" id="3.6.4.12" evidence="7"/>
<dbReference type="GO" id="GO:0005524">
    <property type="term" value="F:ATP binding"/>
    <property type="evidence" value="ECO:0007669"/>
    <property type="project" value="UniProtKB-UniRule"/>
</dbReference>
<dbReference type="GO" id="GO:0005634">
    <property type="term" value="C:nucleus"/>
    <property type="evidence" value="ECO:0007669"/>
    <property type="project" value="TreeGrafter"/>
</dbReference>
<dbReference type="PROSITE" id="PS51198">
    <property type="entry name" value="UVRD_HELICASE_ATP_BIND"/>
    <property type="match status" value="1"/>
</dbReference>
<dbReference type="PANTHER" id="PTHR11070:SF61">
    <property type="entry name" value="DNA 3'-5' HELICASE"/>
    <property type="match status" value="1"/>
</dbReference>
<evidence type="ECO:0000256" key="1">
    <source>
        <dbReference type="ARBA" id="ARBA00022741"/>
    </source>
</evidence>
<sequence>MLEEYLKYFKSLNDRQREAACTDISTPLMIVAGPRSGKTSTMVRHVLMMLNEGISSSNILAMTFTTAAASEMRERIGAITGKAIAKELTISTFHSFSLQLCHSHGEKYVALNLIQIFTLICPQSAD</sequence>
<gene>
    <name evidence="7" type="ORF">glysoja_048568</name>
</gene>
<dbReference type="SUPFAM" id="SSF52540">
    <property type="entry name" value="P-loop containing nucleoside triphosphate hydrolases"/>
    <property type="match status" value="1"/>
</dbReference>
<keyword evidence="4 5" id="KW-0067">ATP-binding</keyword>
<evidence type="ECO:0000256" key="2">
    <source>
        <dbReference type="ARBA" id="ARBA00022801"/>
    </source>
</evidence>
<dbReference type="GO" id="GO:0003677">
    <property type="term" value="F:DNA binding"/>
    <property type="evidence" value="ECO:0007669"/>
    <property type="project" value="InterPro"/>
</dbReference>
<dbReference type="GO" id="GO:0000725">
    <property type="term" value="P:recombinational repair"/>
    <property type="evidence" value="ECO:0007669"/>
    <property type="project" value="TreeGrafter"/>
</dbReference>
<keyword evidence="3 5" id="KW-0347">Helicase</keyword>
<keyword evidence="2 5" id="KW-0378">Hydrolase</keyword>
<dbReference type="Pfam" id="PF00580">
    <property type="entry name" value="UvrD-helicase"/>
    <property type="match status" value="1"/>
</dbReference>
<proteinExistence type="predicted"/>
<dbReference type="InterPro" id="IPR014016">
    <property type="entry name" value="UvrD-like_ATP-bd"/>
</dbReference>
<dbReference type="PANTHER" id="PTHR11070">
    <property type="entry name" value="UVRD / RECB / PCRA DNA HELICASE FAMILY MEMBER"/>
    <property type="match status" value="1"/>
</dbReference>
<accession>A0A0B2R8N4</accession>
<dbReference type="GO" id="GO:0016787">
    <property type="term" value="F:hydrolase activity"/>
    <property type="evidence" value="ECO:0007669"/>
    <property type="project" value="UniProtKB-UniRule"/>
</dbReference>
<evidence type="ECO:0000256" key="5">
    <source>
        <dbReference type="PROSITE-ProRule" id="PRU00560"/>
    </source>
</evidence>
<dbReference type="AlphaFoldDB" id="A0A0B2R8N4"/>
<feature type="binding site" evidence="5">
    <location>
        <begin position="32"/>
        <end position="39"/>
    </location>
    <ligand>
        <name>ATP</name>
        <dbReference type="ChEBI" id="CHEBI:30616"/>
    </ligand>
</feature>
<feature type="domain" description="UvrD-like helicase ATP-binding" evidence="6">
    <location>
        <begin position="11"/>
        <end position="126"/>
    </location>
</feature>
<name>A0A0B2R8N4_GLYSO</name>
<keyword evidence="1 5" id="KW-0547">Nucleotide-binding</keyword>
<evidence type="ECO:0000259" key="6">
    <source>
        <dbReference type="PROSITE" id="PS51198"/>
    </source>
</evidence>
<evidence type="ECO:0000313" key="7">
    <source>
        <dbReference type="EMBL" id="KHN28258.1"/>
    </source>
</evidence>
<reference evidence="7" key="1">
    <citation type="submission" date="2014-07" db="EMBL/GenBank/DDBJ databases">
        <title>Identification of a novel salt tolerance gene in wild soybean by whole-genome sequencing.</title>
        <authorList>
            <person name="Lam H.-M."/>
            <person name="Qi X."/>
            <person name="Li M.-W."/>
            <person name="Liu X."/>
            <person name="Xie M."/>
            <person name="Ni M."/>
            <person name="Xu X."/>
        </authorList>
    </citation>
    <scope>NUCLEOTIDE SEQUENCE [LARGE SCALE GENOMIC DNA]</scope>
    <source>
        <tissue evidence="7">Root</tissue>
    </source>
</reference>
<dbReference type="GO" id="GO:0043138">
    <property type="term" value="F:3'-5' DNA helicase activity"/>
    <property type="evidence" value="ECO:0007669"/>
    <property type="project" value="TreeGrafter"/>
</dbReference>
<dbReference type="Gene3D" id="3.40.50.300">
    <property type="entry name" value="P-loop containing nucleotide triphosphate hydrolases"/>
    <property type="match status" value="1"/>
</dbReference>
<dbReference type="InterPro" id="IPR027417">
    <property type="entry name" value="P-loop_NTPase"/>
</dbReference>
<dbReference type="Proteomes" id="UP000053555">
    <property type="component" value="Unassembled WGS sequence"/>
</dbReference>
<evidence type="ECO:0000256" key="3">
    <source>
        <dbReference type="ARBA" id="ARBA00022806"/>
    </source>
</evidence>
<evidence type="ECO:0000256" key="4">
    <source>
        <dbReference type="ARBA" id="ARBA00022840"/>
    </source>
</evidence>